<feature type="region of interest" description="Disordered" evidence="1">
    <location>
        <begin position="49"/>
        <end position="70"/>
    </location>
</feature>
<keyword evidence="3" id="KW-1185">Reference proteome</keyword>
<dbReference type="InterPro" id="IPR021853">
    <property type="entry name" value="DUF3460"/>
</dbReference>
<evidence type="ECO:0000313" key="3">
    <source>
        <dbReference type="Proteomes" id="UP001596501"/>
    </source>
</evidence>
<sequence length="70" mass="7948">MSLFARPHYTSDATQFIDSLKAAKPALEAEQREGRALLWDKQVDRDQQAQANAARVAQKPYVYQTNADPR</sequence>
<name>A0ABW2QJ11_9BURK</name>
<protein>
    <submittedName>
        <fullName evidence="2">DUF3460 family protein</fullName>
    </submittedName>
</protein>
<reference evidence="3" key="1">
    <citation type="journal article" date="2019" name="Int. J. Syst. Evol. Microbiol.">
        <title>The Global Catalogue of Microorganisms (GCM) 10K type strain sequencing project: providing services to taxonomists for standard genome sequencing and annotation.</title>
        <authorList>
            <consortium name="The Broad Institute Genomics Platform"/>
            <consortium name="The Broad Institute Genome Sequencing Center for Infectious Disease"/>
            <person name="Wu L."/>
            <person name="Ma J."/>
        </authorList>
    </citation>
    <scope>NUCLEOTIDE SEQUENCE [LARGE SCALE GENOMIC DNA]</scope>
    <source>
        <strain evidence="3">CGMCC 1.12371</strain>
    </source>
</reference>
<evidence type="ECO:0000256" key="1">
    <source>
        <dbReference type="SAM" id="MobiDB-lite"/>
    </source>
</evidence>
<comment type="caution">
    <text evidence="2">The sequence shown here is derived from an EMBL/GenBank/DDBJ whole genome shotgun (WGS) entry which is preliminary data.</text>
</comment>
<evidence type="ECO:0000313" key="2">
    <source>
        <dbReference type="EMBL" id="MFC7409414.1"/>
    </source>
</evidence>
<gene>
    <name evidence="2" type="ORF">ACFQPB_11135</name>
</gene>
<accession>A0ABW2QJ11</accession>
<dbReference type="Proteomes" id="UP001596501">
    <property type="component" value="Unassembled WGS sequence"/>
</dbReference>
<dbReference type="EMBL" id="JBHTCA010000006">
    <property type="protein sequence ID" value="MFC7409414.1"/>
    <property type="molecule type" value="Genomic_DNA"/>
</dbReference>
<feature type="compositionally biased region" description="Low complexity" evidence="1">
    <location>
        <begin position="49"/>
        <end position="58"/>
    </location>
</feature>
<proteinExistence type="predicted"/>
<organism evidence="2 3">
    <name type="scientific">Hydrogenophaga atypica</name>
    <dbReference type="NCBI Taxonomy" id="249409"/>
    <lineage>
        <taxon>Bacteria</taxon>
        <taxon>Pseudomonadati</taxon>
        <taxon>Pseudomonadota</taxon>
        <taxon>Betaproteobacteria</taxon>
        <taxon>Burkholderiales</taxon>
        <taxon>Comamonadaceae</taxon>
        <taxon>Hydrogenophaga</taxon>
    </lineage>
</organism>
<dbReference type="RefSeq" id="WP_382223085.1">
    <property type="nucleotide sequence ID" value="NZ_JBHTCA010000006.1"/>
</dbReference>
<dbReference type="Pfam" id="PF11943">
    <property type="entry name" value="DUF3460"/>
    <property type="match status" value="1"/>
</dbReference>